<dbReference type="SUPFAM" id="SSF51905">
    <property type="entry name" value="FAD/NAD(P)-binding domain"/>
    <property type="match status" value="1"/>
</dbReference>
<dbReference type="PANTHER" id="PTHR46972">
    <property type="entry name" value="MONOOXYGENASE ASQM-RELATED"/>
    <property type="match status" value="1"/>
</dbReference>
<name>A0A0F9XX70_TRIHA</name>
<evidence type="ECO:0000313" key="6">
    <source>
        <dbReference type="EMBL" id="KKP04628.1"/>
    </source>
</evidence>
<dbReference type="Pfam" id="PF01494">
    <property type="entry name" value="FAD_binding_3"/>
    <property type="match status" value="1"/>
</dbReference>
<dbReference type="OrthoDB" id="655030at2759"/>
<evidence type="ECO:0000256" key="3">
    <source>
        <dbReference type="ARBA" id="ARBA00023002"/>
    </source>
</evidence>
<dbReference type="InterPro" id="IPR002938">
    <property type="entry name" value="FAD-bd"/>
</dbReference>
<organism evidence="6 7">
    <name type="scientific">Trichoderma harzianum</name>
    <name type="common">Hypocrea lixii</name>
    <dbReference type="NCBI Taxonomy" id="5544"/>
    <lineage>
        <taxon>Eukaryota</taxon>
        <taxon>Fungi</taxon>
        <taxon>Dikarya</taxon>
        <taxon>Ascomycota</taxon>
        <taxon>Pezizomycotina</taxon>
        <taxon>Sordariomycetes</taxon>
        <taxon>Hypocreomycetidae</taxon>
        <taxon>Hypocreales</taxon>
        <taxon>Hypocreaceae</taxon>
        <taxon>Trichoderma</taxon>
    </lineage>
</organism>
<keyword evidence="4" id="KW-0503">Monooxygenase</keyword>
<dbReference type="PRINTS" id="PR00420">
    <property type="entry name" value="RNGMNOXGNASE"/>
</dbReference>
<dbReference type="OMA" id="LMCPWAG"/>
<dbReference type="Gene3D" id="3.50.50.60">
    <property type="entry name" value="FAD/NAD(P)-binding domain"/>
    <property type="match status" value="1"/>
</dbReference>
<gene>
    <name evidence="6" type="ORF">THAR02_03241</name>
</gene>
<comment type="caution">
    <text evidence="6">The sequence shown here is derived from an EMBL/GenBank/DDBJ whole genome shotgun (WGS) entry which is preliminary data.</text>
</comment>
<dbReference type="PANTHER" id="PTHR46972:SF1">
    <property type="entry name" value="FAD DEPENDENT OXIDOREDUCTASE DOMAIN-CONTAINING PROTEIN"/>
    <property type="match status" value="1"/>
</dbReference>
<dbReference type="InterPro" id="IPR036188">
    <property type="entry name" value="FAD/NAD-bd_sf"/>
</dbReference>
<keyword evidence="1" id="KW-0285">Flavoprotein</keyword>
<dbReference type="EMBL" id="JOKZ01000071">
    <property type="protein sequence ID" value="KKP04628.1"/>
    <property type="molecule type" value="Genomic_DNA"/>
</dbReference>
<reference evidence="7" key="1">
    <citation type="journal article" date="2015" name="Genome Announc.">
        <title>Draft whole-genome sequence of the biocontrol agent Trichoderma harzianum T6776.</title>
        <authorList>
            <person name="Baroncelli R."/>
            <person name="Piaggeschi G."/>
            <person name="Fiorini L."/>
            <person name="Bertolini E."/>
            <person name="Zapparata A."/>
            <person name="Pe M.E."/>
            <person name="Sarrocco S."/>
            <person name="Vannacci G."/>
        </authorList>
    </citation>
    <scope>NUCLEOTIDE SEQUENCE [LARGE SCALE GENOMIC DNA]</scope>
    <source>
        <strain evidence="7">T6776</strain>
    </source>
</reference>
<keyword evidence="2" id="KW-0274">FAD</keyword>
<protein>
    <recommendedName>
        <fullName evidence="5">FAD-binding domain-containing protein</fullName>
    </recommendedName>
</protein>
<evidence type="ECO:0000256" key="1">
    <source>
        <dbReference type="ARBA" id="ARBA00022630"/>
    </source>
</evidence>
<evidence type="ECO:0000256" key="2">
    <source>
        <dbReference type="ARBA" id="ARBA00022827"/>
    </source>
</evidence>
<dbReference type="Proteomes" id="UP000034112">
    <property type="component" value="Unassembled WGS sequence"/>
</dbReference>
<evidence type="ECO:0000259" key="5">
    <source>
        <dbReference type="Pfam" id="PF01494"/>
    </source>
</evidence>
<proteinExistence type="predicted"/>
<evidence type="ECO:0000313" key="7">
    <source>
        <dbReference type="Proteomes" id="UP000034112"/>
    </source>
</evidence>
<dbReference type="AlphaFoldDB" id="A0A0F9XX70"/>
<dbReference type="GO" id="GO:0071949">
    <property type="term" value="F:FAD binding"/>
    <property type="evidence" value="ECO:0007669"/>
    <property type="project" value="InterPro"/>
</dbReference>
<keyword evidence="3" id="KW-0560">Oxidoreductase</keyword>
<dbReference type="GO" id="GO:0004497">
    <property type="term" value="F:monooxygenase activity"/>
    <property type="evidence" value="ECO:0007669"/>
    <property type="project" value="UniProtKB-KW"/>
</dbReference>
<sequence length="413" mass="45022">MSTSDSRPSIAIIGGGPSGLCLGVLLHKHGIPFTLYELRDKPDDSTLLAPSGMLDLHQESGLAAIRACGLWEDFQKHILDCSEELIVMNKHARVTHRDNGGPGPQSRPEIARNTLTHLLFASIPAERIRWECKLLDASRTSTNRISLDFGAKGIFEHDFVVGADGAWSKIRSLITTIQPYYGGNQYLTLDILNATTRYPALSTLVGSGSCFILGSKKGLVSHRGVQNSIRLYVGVSTEDETPFCAPSAALEASSLKRALIDNADLFGTWSEQVKDLISTAVDETLATANAIQLSEPKPLYMLPIGHTWEAQPGVAIIGDAAHLMMPWAGEGVNLALWDSLDLANTIIQSWEKAKNAAEFQQIMTPLVSEFDGKMFQRSKRAAEETWQNSKMLFSDDGAQAMADMMAAFQQMAS</sequence>
<feature type="domain" description="FAD-binding" evidence="5">
    <location>
        <begin position="10"/>
        <end position="351"/>
    </location>
</feature>
<evidence type="ECO:0000256" key="4">
    <source>
        <dbReference type="ARBA" id="ARBA00023033"/>
    </source>
</evidence>
<accession>A0A0F9XX70</accession>